<evidence type="ECO:0000256" key="1">
    <source>
        <dbReference type="SAM" id="MobiDB-lite"/>
    </source>
</evidence>
<evidence type="ECO:0000313" key="3">
    <source>
        <dbReference type="Proteomes" id="UP001240150"/>
    </source>
</evidence>
<dbReference type="RefSeq" id="WP_284916519.1">
    <property type="nucleotide sequence ID" value="NZ_CP126980.1"/>
</dbReference>
<feature type="region of interest" description="Disordered" evidence="1">
    <location>
        <begin position="1"/>
        <end position="69"/>
    </location>
</feature>
<keyword evidence="3" id="KW-1185">Reference proteome</keyword>
<proteinExistence type="predicted"/>
<gene>
    <name evidence="2" type="ORF">ACTOB_007309</name>
</gene>
<reference evidence="2 3" key="1">
    <citation type="submission" date="2023-06" db="EMBL/GenBank/DDBJ databases">
        <authorList>
            <person name="Yushchuk O."/>
            <person name="Binda E."/>
            <person name="Ruckert-Reed C."/>
            <person name="Fedorenko V."/>
            <person name="Kalinowski J."/>
            <person name="Marinelli F."/>
        </authorList>
    </citation>
    <scope>NUCLEOTIDE SEQUENCE [LARGE SCALE GENOMIC DNA]</scope>
    <source>
        <strain evidence="2 3">NRRL 3884</strain>
    </source>
</reference>
<name>A0ABY8WCK6_9ACTN</name>
<organism evidence="2 3">
    <name type="scientific">Actinoplanes oblitus</name>
    <dbReference type="NCBI Taxonomy" id="3040509"/>
    <lineage>
        <taxon>Bacteria</taxon>
        <taxon>Bacillati</taxon>
        <taxon>Actinomycetota</taxon>
        <taxon>Actinomycetes</taxon>
        <taxon>Micromonosporales</taxon>
        <taxon>Micromonosporaceae</taxon>
        <taxon>Actinoplanes</taxon>
    </lineage>
</organism>
<sequence length="139" mass="14274">MVRNTVPALPATQATDPLTADSPRNCAVVPVSVSRQPSRPIEAGVVEPKPAAVEPEPTKSDPELSEPEPAEVPFVTELTFGSAAESVPVAETGTAAVAAAGRPTAAPVSAASPSEVIDNLRLIVMPGELTRPGKRVARH</sequence>
<evidence type="ECO:0000313" key="2">
    <source>
        <dbReference type="EMBL" id="WIM95227.1"/>
    </source>
</evidence>
<dbReference type="EMBL" id="CP126980">
    <property type="protein sequence ID" value="WIM95227.1"/>
    <property type="molecule type" value="Genomic_DNA"/>
</dbReference>
<accession>A0ABY8WCK6</accession>
<feature type="compositionally biased region" description="Low complexity" evidence="1">
    <location>
        <begin position="28"/>
        <end position="55"/>
    </location>
</feature>
<protein>
    <submittedName>
        <fullName evidence="2">Uncharacterized protein</fullName>
    </submittedName>
</protein>
<dbReference type="Proteomes" id="UP001240150">
    <property type="component" value="Chromosome"/>
</dbReference>